<dbReference type="Proteomes" id="UP000509761">
    <property type="component" value="Chromosome"/>
</dbReference>
<name>A0AAP9NJU3_9GAMM</name>
<organism evidence="2 3">
    <name type="scientific">Vreelandella titanicae</name>
    <dbReference type="NCBI Taxonomy" id="664683"/>
    <lineage>
        <taxon>Bacteria</taxon>
        <taxon>Pseudomonadati</taxon>
        <taxon>Pseudomonadota</taxon>
        <taxon>Gammaproteobacteria</taxon>
        <taxon>Oceanospirillales</taxon>
        <taxon>Halomonadaceae</taxon>
        <taxon>Vreelandella</taxon>
    </lineage>
</organism>
<keyword evidence="3" id="KW-1185">Reference proteome</keyword>
<evidence type="ECO:0000259" key="1">
    <source>
        <dbReference type="Pfam" id="PF06094"/>
    </source>
</evidence>
<dbReference type="InterPro" id="IPR009288">
    <property type="entry name" value="AIG2-like_dom"/>
</dbReference>
<dbReference type="SUPFAM" id="SSF110857">
    <property type="entry name" value="Gamma-glutamyl cyclotransferase-like"/>
    <property type="match status" value="1"/>
</dbReference>
<dbReference type="InterPro" id="IPR013024">
    <property type="entry name" value="GGCT-like"/>
</dbReference>
<dbReference type="InterPro" id="IPR036568">
    <property type="entry name" value="GGCT-like_sf"/>
</dbReference>
<dbReference type="AlphaFoldDB" id="A0AAP9NJU3"/>
<dbReference type="Pfam" id="PF06094">
    <property type="entry name" value="GGACT"/>
    <property type="match status" value="1"/>
</dbReference>
<proteinExistence type="predicted"/>
<evidence type="ECO:0000313" key="2">
    <source>
        <dbReference type="EMBL" id="QKS23504.1"/>
    </source>
</evidence>
<protein>
    <recommendedName>
        <fullName evidence="1">Gamma-glutamylcyclotransferase AIG2-like domain-containing protein</fullName>
    </recommendedName>
</protein>
<feature type="domain" description="Gamma-glutamylcyclotransferase AIG2-like" evidence="1">
    <location>
        <begin position="51"/>
        <end position="146"/>
    </location>
</feature>
<sequence>MIKMVWLKRLLILSGVGLLSLAGWLWLTMLSPWFYDRPDDLPTIEQRTHQVFVYGTLRYAPVRLVVMGSFGAPKDAVLEGYQRNGLDLSPQPGSNVEGLLLRVDADELSRLDRYERLGIRYERRTITLDDGTRAWVYLRLPEQQNTFVQHADFPFALIP</sequence>
<accession>A0AAP9NJU3</accession>
<gene>
    <name evidence="2" type="ORF">FX987_01263</name>
</gene>
<dbReference type="EMBL" id="CP054580">
    <property type="protein sequence ID" value="QKS23504.1"/>
    <property type="molecule type" value="Genomic_DNA"/>
</dbReference>
<dbReference type="CDD" id="cd06661">
    <property type="entry name" value="GGCT_like"/>
    <property type="match status" value="1"/>
</dbReference>
<evidence type="ECO:0000313" key="3">
    <source>
        <dbReference type="Proteomes" id="UP000509761"/>
    </source>
</evidence>
<dbReference type="Gene3D" id="3.10.490.10">
    <property type="entry name" value="Gamma-glutamyl cyclotransferase-like"/>
    <property type="match status" value="1"/>
</dbReference>
<reference evidence="2 3" key="1">
    <citation type="submission" date="2019-12" db="EMBL/GenBank/DDBJ databases">
        <title>Genome sequencing and assembly of endphytes of Porphyra tenera.</title>
        <authorList>
            <person name="Park J.M."/>
            <person name="Shin R."/>
            <person name="Jo S.H."/>
        </authorList>
    </citation>
    <scope>NUCLEOTIDE SEQUENCE [LARGE SCALE GENOMIC DNA]</scope>
    <source>
        <strain evidence="2 3">GPM3</strain>
    </source>
</reference>